<dbReference type="Pfam" id="PF00701">
    <property type="entry name" value="DHDPS"/>
    <property type="match status" value="1"/>
</dbReference>
<dbReference type="GO" id="GO:0009089">
    <property type="term" value="P:lysine biosynthetic process via diaminopimelate"/>
    <property type="evidence" value="ECO:0007669"/>
    <property type="project" value="UniProtKB-UniRule"/>
</dbReference>
<organism evidence="16 17">
    <name type="scientific">Enterocloster bolteae</name>
    <dbReference type="NCBI Taxonomy" id="208479"/>
    <lineage>
        <taxon>Bacteria</taxon>
        <taxon>Bacillati</taxon>
        <taxon>Bacillota</taxon>
        <taxon>Clostridia</taxon>
        <taxon>Lachnospirales</taxon>
        <taxon>Lachnospiraceae</taxon>
        <taxon>Enterocloster</taxon>
    </lineage>
</organism>
<keyword evidence="9 12" id="KW-0456">Lyase</keyword>
<comment type="subunit">
    <text evidence="12">Homotetramer; dimer of dimers.</text>
</comment>
<dbReference type="AlphaFoldDB" id="A0A412ZBR6"/>
<keyword evidence="6 12" id="KW-0028">Amino-acid biosynthesis</keyword>
<reference evidence="16 17" key="1">
    <citation type="submission" date="2018-08" db="EMBL/GenBank/DDBJ databases">
        <title>A genome reference for cultivated species of the human gut microbiota.</title>
        <authorList>
            <person name="Zou Y."/>
            <person name="Xue W."/>
            <person name="Luo G."/>
        </authorList>
    </citation>
    <scope>NUCLEOTIDE SEQUENCE [LARGE SCALE GENOMIC DNA]</scope>
    <source>
        <strain evidence="16 17">AF14-18</strain>
    </source>
</reference>
<dbReference type="Gene3D" id="3.20.20.70">
    <property type="entry name" value="Aldolase class I"/>
    <property type="match status" value="1"/>
</dbReference>
<dbReference type="RefSeq" id="WP_118018092.1">
    <property type="nucleotide sequence ID" value="NZ_CAUFHZ010000024.1"/>
</dbReference>
<dbReference type="Proteomes" id="UP000284543">
    <property type="component" value="Unassembled WGS sequence"/>
</dbReference>
<evidence type="ECO:0000256" key="4">
    <source>
        <dbReference type="ARBA" id="ARBA00012086"/>
    </source>
</evidence>
<comment type="pathway">
    <text evidence="2 12">Amino-acid biosynthesis; L-lysine biosynthesis via DAP pathway; (S)-tetrahydrodipicolinate from L-aspartate: step 3/4.</text>
</comment>
<accession>A0A412ZBR6</accession>
<comment type="caution">
    <text evidence="16">The sequence shown here is derived from an EMBL/GenBank/DDBJ whole genome shotgun (WGS) entry which is preliminary data.</text>
</comment>
<comment type="subcellular location">
    <subcellularLocation>
        <location evidence="12">Cytoplasm</location>
    </subcellularLocation>
</comment>
<dbReference type="GO" id="GO:0008840">
    <property type="term" value="F:4-hydroxy-tetrahydrodipicolinate synthase activity"/>
    <property type="evidence" value="ECO:0007669"/>
    <property type="project" value="UniProtKB-UniRule"/>
</dbReference>
<dbReference type="HAMAP" id="MF_00418">
    <property type="entry name" value="DapA"/>
    <property type="match status" value="1"/>
</dbReference>
<evidence type="ECO:0000256" key="13">
    <source>
        <dbReference type="PIRNR" id="PIRNR001365"/>
    </source>
</evidence>
<feature type="site" description="Part of a proton relay during catalysis" evidence="12">
    <location>
        <position position="53"/>
    </location>
</feature>
<dbReference type="UniPathway" id="UPA00034">
    <property type="reaction ID" value="UER00017"/>
</dbReference>
<dbReference type="InterPro" id="IPR005263">
    <property type="entry name" value="DapA"/>
</dbReference>
<dbReference type="GO" id="GO:0005737">
    <property type="term" value="C:cytoplasm"/>
    <property type="evidence" value="ECO:0007669"/>
    <property type="project" value="UniProtKB-SubCell"/>
</dbReference>
<name>A0A412ZBR6_9FIRM</name>
<feature type="binding site" evidence="12 15">
    <location>
        <position position="54"/>
    </location>
    <ligand>
        <name>pyruvate</name>
        <dbReference type="ChEBI" id="CHEBI:15361"/>
    </ligand>
</feature>
<evidence type="ECO:0000256" key="14">
    <source>
        <dbReference type="PIRSR" id="PIRSR001365-1"/>
    </source>
</evidence>
<dbReference type="PROSITE" id="PS00665">
    <property type="entry name" value="DHDPS_1"/>
    <property type="match status" value="1"/>
</dbReference>
<dbReference type="InterPro" id="IPR020624">
    <property type="entry name" value="Schiff_base-form_aldolases_CS"/>
</dbReference>
<dbReference type="EMBL" id="QRZM01000002">
    <property type="protein sequence ID" value="RGV77555.1"/>
    <property type="molecule type" value="Genomic_DNA"/>
</dbReference>
<dbReference type="SMART" id="SM01130">
    <property type="entry name" value="DHDPS"/>
    <property type="match status" value="1"/>
</dbReference>
<comment type="catalytic activity">
    <reaction evidence="11 12">
        <text>L-aspartate 4-semialdehyde + pyruvate = (2S,4S)-4-hydroxy-2,3,4,5-tetrahydrodipicolinate + H2O + H(+)</text>
        <dbReference type="Rhea" id="RHEA:34171"/>
        <dbReference type="ChEBI" id="CHEBI:15361"/>
        <dbReference type="ChEBI" id="CHEBI:15377"/>
        <dbReference type="ChEBI" id="CHEBI:15378"/>
        <dbReference type="ChEBI" id="CHEBI:67139"/>
        <dbReference type="ChEBI" id="CHEBI:537519"/>
        <dbReference type="EC" id="4.3.3.7"/>
    </reaction>
</comment>
<keyword evidence="5 12" id="KW-0963">Cytoplasm</keyword>
<dbReference type="SUPFAM" id="SSF51569">
    <property type="entry name" value="Aldolase"/>
    <property type="match status" value="1"/>
</dbReference>
<keyword evidence="8 12" id="KW-0457">Lysine biosynthesis</keyword>
<evidence type="ECO:0000256" key="9">
    <source>
        <dbReference type="ARBA" id="ARBA00023239"/>
    </source>
</evidence>
<evidence type="ECO:0000256" key="10">
    <source>
        <dbReference type="ARBA" id="ARBA00023270"/>
    </source>
</evidence>
<protein>
    <recommendedName>
        <fullName evidence="4 12">4-hydroxy-tetrahydrodipicolinate synthase</fullName>
        <shortName evidence="12">HTPA synthase</shortName>
        <ecNumber evidence="4 12">4.3.3.7</ecNumber>
    </recommendedName>
</protein>
<dbReference type="EC" id="4.3.3.7" evidence="4 12"/>
<keyword evidence="10 12" id="KW-0704">Schiff base</keyword>
<evidence type="ECO:0000256" key="2">
    <source>
        <dbReference type="ARBA" id="ARBA00005120"/>
    </source>
</evidence>
<dbReference type="CDD" id="cd00408">
    <property type="entry name" value="DHDPS-like"/>
    <property type="match status" value="1"/>
</dbReference>
<evidence type="ECO:0000256" key="3">
    <source>
        <dbReference type="ARBA" id="ARBA00007592"/>
    </source>
</evidence>
<evidence type="ECO:0000313" key="17">
    <source>
        <dbReference type="Proteomes" id="UP000284543"/>
    </source>
</evidence>
<evidence type="ECO:0000256" key="5">
    <source>
        <dbReference type="ARBA" id="ARBA00022490"/>
    </source>
</evidence>
<feature type="active site" description="Schiff-base intermediate with substrate" evidence="12 14">
    <location>
        <position position="170"/>
    </location>
</feature>
<dbReference type="InterPro" id="IPR002220">
    <property type="entry name" value="DapA-like"/>
</dbReference>
<proteinExistence type="inferred from homology"/>
<dbReference type="PIRSF" id="PIRSF001365">
    <property type="entry name" value="DHDPS"/>
    <property type="match status" value="1"/>
</dbReference>
<comment type="caution">
    <text evidence="12">Was originally thought to be a dihydrodipicolinate synthase (DHDPS), catalyzing the condensation of (S)-aspartate-beta-semialdehyde [(S)-ASA] and pyruvate to dihydrodipicolinate (DHDP). However, it was shown in E.coli that the product of the enzymatic reaction is not dihydrodipicolinate but in fact (4S)-4-hydroxy-2,3,4,5-tetrahydro-(2S)-dipicolinic acid (HTPA), and that the consecutive dehydration reaction leading to DHDP is not spontaneous but catalyzed by DapB.</text>
</comment>
<evidence type="ECO:0000256" key="1">
    <source>
        <dbReference type="ARBA" id="ARBA00003294"/>
    </source>
</evidence>
<evidence type="ECO:0000256" key="7">
    <source>
        <dbReference type="ARBA" id="ARBA00022915"/>
    </source>
</evidence>
<dbReference type="PANTHER" id="PTHR12128:SF66">
    <property type="entry name" value="4-HYDROXY-2-OXOGLUTARATE ALDOLASE, MITOCHONDRIAL"/>
    <property type="match status" value="1"/>
</dbReference>
<keyword evidence="7 12" id="KW-0220">Diaminopimelate biosynthesis</keyword>
<evidence type="ECO:0000313" key="16">
    <source>
        <dbReference type="EMBL" id="RGV77555.1"/>
    </source>
</evidence>
<comment type="similarity">
    <text evidence="3 12 13">Belongs to the DapA family.</text>
</comment>
<feature type="site" description="Part of a proton relay during catalysis" evidence="12">
    <location>
        <position position="116"/>
    </location>
</feature>
<comment type="function">
    <text evidence="1 12">Catalyzes the condensation of (S)-aspartate-beta-semialdehyde [(S)-ASA] and pyruvate to 4-hydroxy-tetrahydrodipicolinate (HTPA).</text>
</comment>
<dbReference type="InterPro" id="IPR013785">
    <property type="entry name" value="Aldolase_TIM"/>
</dbReference>
<evidence type="ECO:0000256" key="11">
    <source>
        <dbReference type="ARBA" id="ARBA00047836"/>
    </source>
</evidence>
<evidence type="ECO:0000256" key="6">
    <source>
        <dbReference type="ARBA" id="ARBA00022605"/>
    </source>
</evidence>
<evidence type="ECO:0000256" key="15">
    <source>
        <dbReference type="PIRSR" id="PIRSR001365-2"/>
    </source>
</evidence>
<feature type="binding site" evidence="12 15">
    <location>
        <position position="216"/>
    </location>
    <ligand>
        <name>pyruvate</name>
        <dbReference type="ChEBI" id="CHEBI:15361"/>
    </ligand>
</feature>
<dbReference type="PRINTS" id="PR00146">
    <property type="entry name" value="DHPICSNTHASE"/>
</dbReference>
<dbReference type="GO" id="GO:0019877">
    <property type="term" value="P:diaminopimelate biosynthetic process"/>
    <property type="evidence" value="ECO:0007669"/>
    <property type="project" value="UniProtKB-UniRule"/>
</dbReference>
<feature type="active site" description="Proton donor/acceptor" evidence="12 14">
    <location>
        <position position="142"/>
    </location>
</feature>
<gene>
    <name evidence="12 16" type="primary">dapA</name>
    <name evidence="16" type="ORF">DWW02_07795</name>
</gene>
<dbReference type="PANTHER" id="PTHR12128">
    <property type="entry name" value="DIHYDRODIPICOLINATE SYNTHASE"/>
    <property type="match status" value="1"/>
</dbReference>
<sequence length="311" mass="34072">MTRNEFTQKYGQILCPLVTPYDTNEEVNYKAYEDLIEYLIQNDLCDSLIVTGTTGEASLLTFDERVRLMETALKASAGRKPVIAGTGCASTKETIALTRKAEDLGIELCMVVAPYYNKPTQDGIYNHYKAVANSVHINILLYNIPIFVGVNVDAPTVRELSKIENIIGIKDEAGINPTQITDFILATEDINSEFVIFNGDDIMLLPTVVQGAMGVVSGGAHIFGHEIRTILKAFAEGDHDKAKELFVPLYRFCKACGQNGRILPNSIMRPAIEMVTGIPIGPCRGPLAPITEEERKILMDTMGSIGIKVNG</sequence>
<dbReference type="NCBIfam" id="TIGR00674">
    <property type="entry name" value="dapA"/>
    <property type="match status" value="1"/>
</dbReference>
<evidence type="ECO:0000256" key="12">
    <source>
        <dbReference type="HAMAP-Rule" id="MF_00418"/>
    </source>
</evidence>
<evidence type="ECO:0000256" key="8">
    <source>
        <dbReference type="ARBA" id="ARBA00023154"/>
    </source>
</evidence>